<feature type="compositionally biased region" description="Basic and acidic residues" evidence="1">
    <location>
        <begin position="16"/>
        <end position="34"/>
    </location>
</feature>
<evidence type="ECO:0000313" key="3">
    <source>
        <dbReference type="Proteomes" id="UP000297527"/>
    </source>
</evidence>
<evidence type="ECO:0000256" key="1">
    <source>
        <dbReference type="SAM" id="MobiDB-lite"/>
    </source>
</evidence>
<protein>
    <submittedName>
        <fullName evidence="2">Uncharacterized protein</fullName>
    </submittedName>
</protein>
<name>A0A4Z1HCE5_9HELO</name>
<dbReference type="AlphaFoldDB" id="A0A4Z1HCE5"/>
<proteinExistence type="predicted"/>
<keyword evidence="3" id="KW-1185">Reference proteome</keyword>
<dbReference type="Proteomes" id="UP000297527">
    <property type="component" value="Unassembled WGS sequence"/>
</dbReference>
<gene>
    <name evidence="2" type="ORF">BCON_0308g00060</name>
</gene>
<reference evidence="2 3" key="1">
    <citation type="submission" date="2017-12" db="EMBL/GenBank/DDBJ databases">
        <title>Comparative genomics of Botrytis spp.</title>
        <authorList>
            <person name="Valero-Jimenez C.A."/>
            <person name="Tapia P."/>
            <person name="Veloso J."/>
            <person name="Silva-Moreno E."/>
            <person name="Staats M."/>
            <person name="Valdes J.H."/>
            <person name="Van Kan J.A.L."/>
        </authorList>
    </citation>
    <scope>NUCLEOTIDE SEQUENCE [LARGE SCALE GENOMIC DNA]</scope>
    <source>
        <strain evidence="2 3">MUCL11595</strain>
    </source>
</reference>
<organism evidence="2 3">
    <name type="scientific">Botryotinia convoluta</name>
    <dbReference type="NCBI Taxonomy" id="54673"/>
    <lineage>
        <taxon>Eukaryota</taxon>
        <taxon>Fungi</taxon>
        <taxon>Dikarya</taxon>
        <taxon>Ascomycota</taxon>
        <taxon>Pezizomycotina</taxon>
        <taxon>Leotiomycetes</taxon>
        <taxon>Helotiales</taxon>
        <taxon>Sclerotiniaceae</taxon>
        <taxon>Botryotinia</taxon>
    </lineage>
</organism>
<feature type="region of interest" description="Disordered" evidence="1">
    <location>
        <begin position="146"/>
        <end position="186"/>
    </location>
</feature>
<evidence type="ECO:0000313" key="2">
    <source>
        <dbReference type="EMBL" id="TGO46776.1"/>
    </source>
</evidence>
<dbReference type="OrthoDB" id="3547260at2759"/>
<sequence>MAYQRPFEGALNKAIPDAHRKVDEPTNTGKDQKAENTGIRVERYTITPGYFGLYAHASISPVLPPRSTMFEWHKERRRVPATVDKVLIEEFQKMHKNHSNPDGLAAVELPMRRIRKEEEAIRDGMAGWEFQAPSFANLELRPKKHEMGDKQFSEDLPSTYSESSVEHEDGYSSSESASSEEDASGC</sequence>
<feature type="region of interest" description="Disordered" evidence="1">
    <location>
        <begin position="1"/>
        <end position="36"/>
    </location>
</feature>
<comment type="caution">
    <text evidence="2">The sequence shown here is derived from an EMBL/GenBank/DDBJ whole genome shotgun (WGS) entry which is preliminary data.</text>
</comment>
<accession>A0A4Z1HCE5</accession>
<dbReference type="EMBL" id="PQXN01000307">
    <property type="protein sequence ID" value="TGO46776.1"/>
    <property type="molecule type" value="Genomic_DNA"/>
</dbReference>